<dbReference type="EMBL" id="LHXY01000002">
    <property type="protein sequence ID" value="KXB02484.1"/>
    <property type="molecule type" value="Genomic_DNA"/>
</dbReference>
<dbReference type="Proteomes" id="UP000070035">
    <property type="component" value="Unassembled WGS sequence"/>
</dbReference>
<evidence type="ECO:0000256" key="1">
    <source>
        <dbReference type="SAM" id="MobiDB-lite"/>
    </source>
</evidence>
<gene>
    <name evidence="2" type="ORF">AKJ44_00430</name>
</gene>
<protein>
    <submittedName>
        <fullName evidence="2">Uncharacterized protein</fullName>
    </submittedName>
</protein>
<sequence length="158" mass="17857">MSSRSRKKYTPGEDEFIRENWRDMSDVAKAVEKSVSDLEVVIGKIKEALGNGKGGYLYVKTPDGIYDRELEEEFGKRIPQNPNPRRNTFFWSEPFSDFVVQDRFGKEVEAAIRARYGDGVRIVKNPEWASKENTWQIKAEKGATGGETAPISPASKPP</sequence>
<name>A0A133V7S0_9EURY</name>
<reference evidence="2 3" key="1">
    <citation type="journal article" date="2016" name="Sci. Rep.">
        <title>Metabolic traits of an uncultured archaeal lineage -MSBL1- from brine pools of the Red Sea.</title>
        <authorList>
            <person name="Mwirichia R."/>
            <person name="Alam I."/>
            <person name="Rashid M."/>
            <person name="Vinu M."/>
            <person name="Ba-Alawi W."/>
            <person name="Anthony Kamau A."/>
            <person name="Kamanda Ngugi D."/>
            <person name="Goker M."/>
            <person name="Klenk H.P."/>
            <person name="Bajic V."/>
            <person name="Stingl U."/>
        </authorList>
    </citation>
    <scope>NUCLEOTIDE SEQUENCE [LARGE SCALE GENOMIC DNA]</scope>
    <source>
        <strain evidence="2">SCGC-AAA261F17</strain>
    </source>
</reference>
<dbReference type="AlphaFoldDB" id="A0A133V7S0"/>
<feature type="region of interest" description="Disordered" evidence="1">
    <location>
        <begin position="133"/>
        <end position="158"/>
    </location>
</feature>
<accession>A0A133V7S0</accession>
<evidence type="ECO:0000313" key="3">
    <source>
        <dbReference type="Proteomes" id="UP000070035"/>
    </source>
</evidence>
<keyword evidence="3" id="KW-1185">Reference proteome</keyword>
<evidence type="ECO:0000313" key="2">
    <source>
        <dbReference type="EMBL" id="KXB02484.1"/>
    </source>
</evidence>
<proteinExistence type="predicted"/>
<comment type="caution">
    <text evidence="2">The sequence shown here is derived from an EMBL/GenBank/DDBJ whole genome shotgun (WGS) entry which is preliminary data.</text>
</comment>
<organism evidence="2 3">
    <name type="scientific">candidate division MSBL1 archaeon SCGC-AAA261F17</name>
    <dbReference type="NCBI Taxonomy" id="1698274"/>
    <lineage>
        <taxon>Archaea</taxon>
        <taxon>Methanobacteriati</taxon>
        <taxon>Methanobacteriota</taxon>
        <taxon>candidate division MSBL1</taxon>
    </lineage>
</organism>